<reference evidence="2" key="1">
    <citation type="submission" date="2022-03" db="EMBL/GenBank/DDBJ databases">
        <title>Cryobacterium sp. nov. strain ZS14-85, isolated from Antarctic soil.</title>
        <authorList>
            <person name="Li J."/>
            <person name="Niu G."/>
        </authorList>
    </citation>
    <scope>NUCLEOTIDE SEQUENCE</scope>
    <source>
        <strain evidence="2">ZS14-85</strain>
    </source>
</reference>
<accession>A0AA41UGC7</accession>
<dbReference type="InterPro" id="IPR026004">
    <property type="entry name" value="Septum_form"/>
</dbReference>
<dbReference type="EMBL" id="JALGAR010000001">
    <property type="protein sequence ID" value="MCI4657159.1"/>
    <property type="molecule type" value="Genomic_DNA"/>
</dbReference>
<proteinExistence type="predicted"/>
<dbReference type="AlphaFoldDB" id="A0AA41UGC7"/>
<dbReference type="Pfam" id="PF13845">
    <property type="entry name" value="Septum_form"/>
    <property type="match status" value="1"/>
</dbReference>
<evidence type="ECO:0000259" key="1">
    <source>
        <dbReference type="Pfam" id="PF13845"/>
    </source>
</evidence>
<keyword evidence="3" id="KW-1185">Reference proteome</keyword>
<protein>
    <submittedName>
        <fullName evidence="2">Septum formation family protein</fullName>
    </submittedName>
</protein>
<evidence type="ECO:0000313" key="3">
    <source>
        <dbReference type="Proteomes" id="UP001165341"/>
    </source>
</evidence>
<organism evidence="2 3">
    <name type="scientific">Cryobacterium zhongshanensis</name>
    <dbReference type="NCBI Taxonomy" id="2928153"/>
    <lineage>
        <taxon>Bacteria</taxon>
        <taxon>Bacillati</taxon>
        <taxon>Actinomycetota</taxon>
        <taxon>Actinomycetes</taxon>
        <taxon>Micrococcales</taxon>
        <taxon>Microbacteriaceae</taxon>
        <taxon>Cryobacterium</taxon>
    </lineage>
</organism>
<comment type="caution">
    <text evidence="2">The sequence shown here is derived from an EMBL/GenBank/DDBJ whole genome shotgun (WGS) entry which is preliminary data.</text>
</comment>
<feature type="domain" description="Septum formation-related" evidence="1">
    <location>
        <begin position="108"/>
        <end position="204"/>
    </location>
</feature>
<name>A0AA41UGC7_9MICO</name>
<gene>
    <name evidence="2" type="ORF">MQH31_04950</name>
</gene>
<dbReference type="Proteomes" id="UP001165341">
    <property type="component" value="Unassembled WGS sequence"/>
</dbReference>
<sequence>MPPSLPGAGRSARLSARRALVTRCVVTRSVVTPSVVTPSVVTPSVVTPCVVTRSVVTRAVAAAALALGLSLAASGCAAVASLSPSAGAGNGSVAASATAAPIEVADVLVGDCLDGLGDADLASTSTVTLVPCTEPHAFEVYAGFDLPIGTYPGEDAVVAAAEDGCGTRFEAFTGSAYDGSQLDYNYFIPPEDDWTISGSHLVSCLIDDPAGPVTGTLAQARR</sequence>
<evidence type="ECO:0000313" key="2">
    <source>
        <dbReference type="EMBL" id="MCI4657159.1"/>
    </source>
</evidence>
<dbReference type="RefSeq" id="WP_243011146.1">
    <property type="nucleotide sequence ID" value="NZ_JALGAR010000001.1"/>
</dbReference>